<evidence type="ECO:0000313" key="3">
    <source>
        <dbReference type="EMBL" id="CAD9764978.1"/>
    </source>
</evidence>
<reference evidence="3" key="1">
    <citation type="submission" date="2021-01" db="EMBL/GenBank/DDBJ databases">
        <authorList>
            <person name="Corre E."/>
            <person name="Pelletier E."/>
            <person name="Niang G."/>
            <person name="Scheremetjew M."/>
            <person name="Finn R."/>
            <person name="Kale V."/>
            <person name="Holt S."/>
            <person name="Cochrane G."/>
            <person name="Meng A."/>
            <person name="Brown T."/>
            <person name="Cohen L."/>
        </authorList>
    </citation>
    <scope>NUCLEOTIDE SEQUENCE</scope>
    <source>
        <strain evidence="3">CCMP622</strain>
    </source>
</reference>
<proteinExistence type="predicted"/>
<dbReference type="Pfam" id="PF01436">
    <property type="entry name" value="NHL"/>
    <property type="match status" value="1"/>
</dbReference>
<evidence type="ECO:0008006" key="4">
    <source>
        <dbReference type="Google" id="ProtNLM"/>
    </source>
</evidence>
<evidence type="ECO:0000256" key="1">
    <source>
        <dbReference type="ARBA" id="ARBA00022737"/>
    </source>
</evidence>
<dbReference type="InterPro" id="IPR001258">
    <property type="entry name" value="NHL_repeat"/>
</dbReference>
<dbReference type="Gene3D" id="2.120.10.30">
    <property type="entry name" value="TolB, C-terminal domain"/>
    <property type="match status" value="1"/>
</dbReference>
<accession>A0A7S2XAL5</accession>
<sequence length="203" mass="22206">MASPRRLSNIDMRIRVFNNSGIVQTICAGRSSTPIVSDRYRDMHCEDEIDPKGDQAVMKTECRRKPTGFAVDQNSGAMFFSDAVRNCLICISPSCPTNPMTLAGGDHSDTGRDGWRDGGGSTALFREPRGLAIGPAGEIYVADSGNHCIRRVVYDKAELQEVVRQQQGEAVAATQMQPAQAYDPASDELRRVLRSKLNWRGGG</sequence>
<dbReference type="AlphaFoldDB" id="A0A7S2XAL5"/>
<dbReference type="PROSITE" id="PS51125">
    <property type="entry name" value="NHL"/>
    <property type="match status" value="1"/>
</dbReference>
<evidence type="ECO:0000256" key="2">
    <source>
        <dbReference type="PROSITE-ProRule" id="PRU00504"/>
    </source>
</evidence>
<dbReference type="InterPro" id="IPR011042">
    <property type="entry name" value="6-blade_b-propeller_TolB-like"/>
</dbReference>
<dbReference type="PANTHER" id="PTHR46388:SF2">
    <property type="entry name" value="NHL REPEAT-CONTAINING PROTEIN 2"/>
    <property type="match status" value="1"/>
</dbReference>
<dbReference type="SUPFAM" id="SSF63829">
    <property type="entry name" value="Calcium-dependent phosphotriesterase"/>
    <property type="match status" value="1"/>
</dbReference>
<gene>
    <name evidence="3" type="ORF">LSP00402_LOCUS10429</name>
</gene>
<keyword evidence="1" id="KW-0677">Repeat</keyword>
<dbReference type="EMBL" id="HBHP01016843">
    <property type="protein sequence ID" value="CAD9764978.1"/>
    <property type="molecule type" value="Transcribed_RNA"/>
</dbReference>
<name>A0A7S2XAL5_9EUKA</name>
<dbReference type="PANTHER" id="PTHR46388">
    <property type="entry name" value="NHL REPEAT-CONTAINING PROTEIN 2"/>
    <property type="match status" value="1"/>
</dbReference>
<feature type="repeat" description="NHL" evidence="2">
    <location>
        <begin position="120"/>
        <end position="157"/>
    </location>
</feature>
<protein>
    <recommendedName>
        <fullName evidence="4">NHL repeat-containing protein</fullName>
    </recommendedName>
</protein>
<organism evidence="3">
    <name type="scientific">Lotharella oceanica</name>
    <dbReference type="NCBI Taxonomy" id="641309"/>
    <lineage>
        <taxon>Eukaryota</taxon>
        <taxon>Sar</taxon>
        <taxon>Rhizaria</taxon>
        <taxon>Cercozoa</taxon>
        <taxon>Chlorarachniophyceae</taxon>
        <taxon>Lotharella</taxon>
    </lineage>
</organism>